<evidence type="ECO:0008006" key="6">
    <source>
        <dbReference type="Google" id="ProtNLM"/>
    </source>
</evidence>
<dbReference type="Proteomes" id="UP000502005">
    <property type="component" value="Plasmid pNE1B"/>
</dbReference>
<dbReference type="RefSeq" id="WP_208718046.1">
    <property type="nucleotide sequence ID" value="NZ_CP024770.1"/>
</dbReference>
<dbReference type="EMBL" id="CP024770">
    <property type="protein sequence ID" value="QGY32150.1"/>
    <property type="molecule type" value="Genomic_DNA"/>
</dbReference>
<evidence type="ECO:0000256" key="1">
    <source>
        <dbReference type="ARBA" id="ARBA00004459"/>
    </source>
</evidence>
<evidence type="ECO:0000313" key="4">
    <source>
        <dbReference type="EMBL" id="QGY32150.1"/>
    </source>
</evidence>
<keyword evidence="4" id="KW-0614">Plasmid</keyword>
<evidence type="ECO:0000256" key="3">
    <source>
        <dbReference type="RuleBase" id="RU362097"/>
    </source>
</evidence>
<keyword evidence="3" id="KW-0472">Membrane</keyword>
<dbReference type="GO" id="GO:0009279">
    <property type="term" value="C:cell outer membrane"/>
    <property type="evidence" value="ECO:0007669"/>
    <property type="project" value="UniProtKB-SubCell"/>
</dbReference>
<dbReference type="Pfam" id="PF02321">
    <property type="entry name" value="OEP"/>
    <property type="match status" value="2"/>
</dbReference>
<gene>
    <name evidence="4" type="ORF">CUN67_24465</name>
</gene>
<reference evidence="4 5" key="1">
    <citation type="submission" date="2017-11" db="EMBL/GenBank/DDBJ databases">
        <title>Genome sequence of Pantoea cypripedii NE1.</title>
        <authorList>
            <person name="Nascimento F.X."/>
        </authorList>
    </citation>
    <scope>NUCLEOTIDE SEQUENCE [LARGE SCALE GENOMIC DNA]</scope>
    <source>
        <strain evidence="4 5">NE1</strain>
        <plasmid evidence="5">pne1b</plasmid>
    </source>
</reference>
<comment type="subcellular location">
    <subcellularLocation>
        <location evidence="1 3">Cell outer membrane</location>
        <topology evidence="1 3">Lipid-anchor</topology>
    </subcellularLocation>
</comment>
<dbReference type="PROSITE" id="PS51257">
    <property type="entry name" value="PROKAR_LIPOPROTEIN"/>
    <property type="match status" value="1"/>
</dbReference>
<protein>
    <recommendedName>
        <fullName evidence="6">RND transporter</fullName>
    </recommendedName>
</protein>
<dbReference type="Gene3D" id="1.20.1600.10">
    <property type="entry name" value="Outer membrane efflux proteins (OEP)"/>
    <property type="match status" value="1"/>
</dbReference>
<proteinExistence type="inferred from homology"/>
<dbReference type="InterPro" id="IPR003423">
    <property type="entry name" value="OMP_efflux"/>
</dbReference>
<comment type="similarity">
    <text evidence="2 3">Belongs to the outer membrane factor (OMF) (TC 1.B.17) family.</text>
</comment>
<dbReference type="Gene3D" id="2.20.200.10">
    <property type="entry name" value="Outer membrane efflux proteins (OEP)"/>
    <property type="match status" value="1"/>
</dbReference>
<dbReference type="InterPro" id="IPR010131">
    <property type="entry name" value="MdtP/NodT-like"/>
</dbReference>
<geneLocation type="plasmid" evidence="5">
    <name>pne1b</name>
</geneLocation>
<dbReference type="AlphaFoldDB" id="A0A6B9G9U7"/>
<organism evidence="4 5">
    <name type="scientific">Pantoea cypripedii</name>
    <name type="common">Pectobacterium cypripedii</name>
    <name type="synonym">Erwinia cypripedii</name>
    <dbReference type="NCBI Taxonomy" id="55209"/>
    <lineage>
        <taxon>Bacteria</taxon>
        <taxon>Pseudomonadati</taxon>
        <taxon>Pseudomonadota</taxon>
        <taxon>Gammaproteobacteria</taxon>
        <taxon>Enterobacterales</taxon>
        <taxon>Erwiniaceae</taxon>
        <taxon>Pantoea</taxon>
    </lineage>
</organism>
<dbReference type="GO" id="GO:0015562">
    <property type="term" value="F:efflux transmembrane transporter activity"/>
    <property type="evidence" value="ECO:0007669"/>
    <property type="project" value="InterPro"/>
</dbReference>
<dbReference type="PANTHER" id="PTHR30203:SF32">
    <property type="entry name" value="CATION EFFLUX SYSTEM PROTEIN CUSC"/>
    <property type="match status" value="1"/>
</dbReference>
<evidence type="ECO:0000256" key="2">
    <source>
        <dbReference type="ARBA" id="ARBA00007613"/>
    </source>
</evidence>
<name>A0A6B9G9U7_PANCY</name>
<dbReference type="NCBIfam" id="TIGR01845">
    <property type="entry name" value="outer_NodT"/>
    <property type="match status" value="1"/>
</dbReference>
<dbReference type="PANTHER" id="PTHR30203">
    <property type="entry name" value="OUTER MEMBRANE CATION EFFLUX PROTEIN"/>
    <property type="match status" value="1"/>
</dbReference>
<dbReference type="SUPFAM" id="SSF56954">
    <property type="entry name" value="Outer membrane efflux proteins (OEP)"/>
    <property type="match status" value="1"/>
</dbReference>
<keyword evidence="3" id="KW-1134">Transmembrane beta strand</keyword>
<sequence length="459" mass="51310">MQKKLTWLYALGLLAGCQQSSVPDVDSVKKQLEMPTSWQHGQSAAQPSSSGQQAWWTTFNDPQLNKLVAALLARNNNLAAAVYRLHEAELNAGLADSQLLPDVSAGLDGAVGKQVNTGQPSRRAYSGNLSLRYELDIWQKIAASRDMAHWEATATGFDLAAARLRLTGSALELYWRQQYLLERLQLEQRNADALARLHQIARVRFRLGEGSRLEVLQAEQDQLWQQQQQSQLRYLQQENLRALAILFNQAPTAPLPCTIAPASKLTLTPLTAPLPASILARRPDLQAAEYRLRLKLTNIGVTQQSFYPTLVLNSNLSSGGGRDLMKVLHDPVGTVGGAILFPFLHFNEMRLKTRVAEDQYSQSVALFKDAFYTALKEVEDALASRQRYYEEQLSLQRAEEMAEHTLTLAELAWQTGQLSLKEVLTQRQALARQQQQLAENRMNRNLAEMKLWQALGGGG</sequence>
<keyword evidence="3" id="KW-0449">Lipoprotein</keyword>
<accession>A0A6B9G9U7</accession>
<evidence type="ECO:0000313" key="5">
    <source>
        <dbReference type="Proteomes" id="UP000502005"/>
    </source>
</evidence>
<keyword evidence="3" id="KW-0812">Transmembrane</keyword>
<keyword evidence="3" id="KW-0564">Palmitate</keyword>